<keyword evidence="5 9" id="KW-0963">Cytoplasm</keyword>
<comment type="subcellular location">
    <subcellularLocation>
        <location evidence="2 9">Cytoplasm</location>
    </subcellularLocation>
    <subcellularLocation>
        <location evidence="1">Endoplasmic reticulum</location>
    </subcellularLocation>
</comment>
<feature type="domain" description="Signal recognition particle SRP72 subunit RNA-binding" evidence="12">
    <location>
        <begin position="535"/>
        <end position="582"/>
    </location>
</feature>
<dbReference type="PANTHER" id="PTHR14094">
    <property type="entry name" value="SIGNAL RECOGNITION PARTICLE 72"/>
    <property type="match status" value="1"/>
</dbReference>
<dbReference type="GO" id="GO:0006614">
    <property type="term" value="P:SRP-dependent cotranslational protein targeting to membrane"/>
    <property type="evidence" value="ECO:0007669"/>
    <property type="project" value="UniProtKB-UniRule"/>
</dbReference>
<evidence type="ECO:0000256" key="6">
    <source>
        <dbReference type="ARBA" id="ARBA00022824"/>
    </source>
</evidence>
<proteinExistence type="inferred from homology"/>
<evidence type="ECO:0000256" key="10">
    <source>
        <dbReference type="SAM" id="Coils"/>
    </source>
</evidence>
<keyword evidence="7 9" id="KW-0733">Signal recognition particle</keyword>
<name>A0A1E4T1M9_9ASCO</name>
<dbReference type="InterPro" id="IPR026270">
    <property type="entry name" value="SRP72"/>
</dbReference>
<dbReference type="Pfam" id="PF08492">
    <property type="entry name" value="SRP72"/>
    <property type="match status" value="1"/>
</dbReference>
<evidence type="ECO:0000259" key="12">
    <source>
        <dbReference type="Pfam" id="PF08492"/>
    </source>
</evidence>
<comment type="similarity">
    <text evidence="3 9">Belongs to the SRP72 family.</text>
</comment>
<dbReference type="InterPro" id="IPR011990">
    <property type="entry name" value="TPR-like_helical_dom_sf"/>
</dbReference>
<accession>A0A1E4T1M9</accession>
<evidence type="ECO:0000256" key="7">
    <source>
        <dbReference type="ARBA" id="ARBA00023135"/>
    </source>
</evidence>
<dbReference type="GO" id="GO:0005786">
    <property type="term" value="C:signal recognition particle, endoplasmic reticulum targeting"/>
    <property type="evidence" value="ECO:0007669"/>
    <property type="project" value="UniProtKB-UniRule"/>
</dbReference>
<gene>
    <name evidence="13" type="ORF">CANARDRAFT_27763</name>
</gene>
<comment type="function">
    <text evidence="9">Component of the signal recognition particle (SRP) complex, a ribonucleoprotein complex that mediates the cotranslational targeting of secretory and membrane proteins to the endoplasmic reticulum (ER).</text>
</comment>
<keyword evidence="10" id="KW-0175">Coiled coil</keyword>
<dbReference type="EMBL" id="KV453851">
    <property type="protein sequence ID" value="ODV85659.1"/>
    <property type="molecule type" value="Genomic_DNA"/>
</dbReference>
<dbReference type="GO" id="GO:0043022">
    <property type="term" value="F:ribosome binding"/>
    <property type="evidence" value="ECO:0007669"/>
    <property type="project" value="TreeGrafter"/>
</dbReference>
<evidence type="ECO:0000313" key="14">
    <source>
        <dbReference type="Proteomes" id="UP000094801"/>
    </source>
</evidence>
<keyword evidence="14" id="KW-1185">Reference proteome</keyword>
<dbReference type="PIRSF" id="PIRSF038922">
    <property type="entry name" value="SRP72"/>
    <property type="match status" value="1"/>
</dbReference>
<dbReference type="InterPro" id="IPR031545">
    <property type="entry name" value="SRP72_TPR-like"/>
</dbReference>
<evidence type="ECO:0000256" key="3">
    <source>
        <dbReference type="ARBA" id="ARBA00007676"/>
    </source>
</evidence>
<protein>
    <recommendedName>
        <fullName evidence="4 9">Signal recognition particle subunit SRP72</fullName>
    </recommendedName>
</protein>
<evidence type="ECO:0000256" key="9">
    <source>
        <dbReference type="PIRNR" id="PIRNR038922"/>
    </source>
</evidence>
<evidence type="ECO:0000256" key="1">
    <source>
        <dbReference type="ARBA" id="ARBA00004240"/>
    </source>
</evidence>
<dbReference type="PANTHER" id="PTHR14094:SF9">
    <property type="entry name" value="SIGNAL RECOGNITION PARTICLE SUBUNIT SRP72"/>
    <property type="match status" value="1"/>
</dbReference>
<feature type="region of interest" description="Disordered" evidence="11">
    <location>
        <begin position="609"/>
        <end position="633"/>
    </location>
</feature>
<dbReference type="GO" id="GO:0005783">
    <property type="term" value="C:endoplasmic reticulum"/>
    <property type="evidence" value="ECO:0007669"/>
    <property type="project" value="UniProtKB-SubCell"/>
</dbReference>
<evidence type="ECO:0000256" key="4">
    <source>
        <dbReference type="ARBA" id="ARBA00018350"/>
    </source>
</evidence>
<evidence type="ECO:0000256" key="2">
    <source>
        <dbReference type="ARBA" id="ARBA00004496"/>
    </source>
</evidence>
<evidence type="ECO:0000256" key="8">
    <source>
        <dbReference type="ARBA" id="ARBA00023274"/>
    </source>
</evidence>
<reference evidence="14" key="1">
    <citation type="submission" date="2016-04" db="EMBL/GenBank/DDBJ databases">
        <title>Comparative genomics of biotechnologically important yeasts.</title>
        <authorList>
            <consortium name="DOE Joint Genome Institute"/>
            <person name="Riley R."/>
            <person name="Haridas S."/>
            <person name="Wolfe K.H."/>
            <person name="Lopes M.R."/>
            <person name="Hittinger C.T."/>
            <person name="Goker M."/>
            <person name="Salamov A."/>
            <person name="Wisecaver J."/>
            <person name="Long T.M."/>
            <person name="Aerts A.L."/>
            <person name="Barry K."/>
            <person name="Choi C."/>
            <person name="Clum A."/>
            <person name="Coughlan A.Y."/>
            <person name="Deshpande S."/>
            <person name="Douglass A.P."/>
            <person name="Hanson S.J."/>
            <person name="Klenk H.-P."/>
            <person name="Labutti K."/>
            <person name="Lapidus A."/>
            <person name="Lindquist E."/>
            <person name="Lipzen A."/>
            <person name="Meier-Kolthoff J.P."/>
            <person name="Ohm R.A."/>
            <person name="Otillar R.P."/>
            <person name="Pangilinan J."/>
            <person name="Peng Y."/>
            <person name="Rokas A."/>
            <person name="Rosa C.A."/>
            <person name="Scheuner C."/>
            <person name="Sibirny A.A."/>
            <person name="Slot J.C."/>
            <person name="Stielow J.B."/>
            <person name="Sun H."/>
            <person name="Kurtzman C.P."/>
            <person name="Blackwell M."/>
            <person name="Grigoriev I.V."/>
            <person name="Jeffries T.W."/>
        </authorList>
    </citation>
    <scope>NUCLEOTIDE SEQUENCE [LARGE SCALE GENOMIC DNA]</scope>
    <source>
        <strain evidence="14">NRRL YB-2248</strain>
    </source>
</reference>
<organism evidence="13 14">
    <name type="scientific">[Candida] arabinofermentans NRRL YB-2248</name>
    <dbReference type="NCBI Taxonomy" id="983967"/>
    <lineage>
        <taxon>Eukaryota</taxon>
        <taxon>Fungi</taxon>
        <taxon>Dikarya</taxon>
        <taxon>Ascomycota</taxon>
        <taxon>Saccharomycotina</taxon>
        <taxon>Pichiomycetes</taxon>
        <taxon>Pichiales</taxon>
        <taxon>Pichiaceae</taxon>
        <taxon>Ogataea</taxon>
        <taxon>Ogataea/Candida clade</taxon>
    </lineage>
</organism>
<evidence type="ECO:0000256" key="5">
    <source>
        <dbReference type="ARBA" id="ARBA00022490"/>
    </source>
</evidence>
<dbReference type="Pfam" id="PF17004">
    <property type="entry name" value="SRP_TPR_like"/>
    <property type="match status" value="1"/>
</dbReference>
<dbReference type="Gene3D" id="1.25.40.10">
    <property type="entry name" value="Tetratricopeptide repeat domain"/>
    <property type="match status" value="1"/>
</dbReference>
<dbReference type="GO" id="GO:0008312">
    <property type="term" value="F:7S RNA binding"/>
    <property type="evidence" value="ECO:0007669"/>
    <property type="project" value="InterPro"/>
</dbReference>
<evidence type="ECO:0000313" key="13">
    <source>
        <dbReference type="EMBL" id="ODV85659.1"/>
    </source>
</evidence>
<dbReference type="SUPFAM" id="SSF48452">
    <property type="entry name" value="TPR-like"/>
    <property type="match status" value="1"/>
</dbReference>
<feature type="region of interest" description="Disordered" evidence="11">
    <location>
        <begin position="574"/>
        <end position="595"/>
    </location>
</feature>
<feature type="coiled-coil region" evidence="10">
    <location>
        <begin position="193"/>
        <end position="249"/>
    </location>
</feature>
<dbReference type="InterPro" id="IPR013699">
    <property type="entry name" value="Signal_recog_part_SRP72_RNA-bd"/>
</dbReference>
<dbReference type="Proteomes" id="UP000094801">
    <property type="component" value="Unassembled WGS sequence"/>
</dbReference>
<keyword evidence="6" id="KW-0256">Endoplasmic reticulum</keyword>
<keyword evidence="8 9" id="KW-0687">Ribonucleoprotein</keyword>
<dbReference type="AlphaFoldDB" id="A0A1E4T1M9"/>
<evidence type="ECO:0000256" key="11">
    <source>
        <dbReference type="SAM" id="MobiDB-lite"/>
    </source>
</evidence>
<dbReference type="OrthoDB" id="5421607at2759"/>
<dbReference type="STRING" id="983967.A0A1E4T1M9"/>
<feature type="compositionally biased region" description="Basic residues" evidence="11">
    <location>
        <begin position="622"/>
        <end position="633"/>
    </location>
</feature>
<sequence length="633" mass="70974">MSSLTDLLSNLKVYSKNDSHSQVYELGLSILKKDPTNLPAFKKCLIALINMDKYQKATELMKNHPNLAANDEALLLEKAYVFYKLNDSESLSKLVSIGTSNRGFQNILAQHYYRIGRTEESLSLYQSLLPTSSAKDEGIVDLRVNEKAVLSQLKKMNGPVSAKLQSTNTDLSYDEIFNNALIKISENDYKIALVLLENAYEQCNTVLDDYDEQEKFEELTPIKIQIAYVKQLLGQKEEAEEILNQFDLNSLKDPVFKLIILNNLLSLKAGSLEDSNTALLYRELQFPNSLNLLSEKLILPQIKTLERNQLLLGLKAGKNVTKAAKKHQEQFNGSLLPSALSTLSKIPSFDVEELNELSNEKILFKYARSHPEDLPVSLLATQFSINAGKFQNAAVLIEEQIARDVGNLTKPSLVCLLLSIYDQLERKTAKSNILFKVYDEVLMKEFNNIEELRFLKFIAFELMSIDDEKSRQLFTKVQNVTPDDELVSMILGSSNTTDLLGSIEPLIESIDVDQLISEGITPLLSSKTSTSTLKSNSKSAKTKYAKVTKKARSKPKRLPKDLTKKIDEERWLPMKDRSYYKPKKGKKKDTQGGAVDASVESALNIANTTSTPAVVTPARKSVPAKKGKKKGKK</sequence>